<comment type="cofactor">
    <cofactor evidence="1">
        <name>FAD</name>
        <dbReference type="ChEBI" id="CHEBI:57692"/>
    </cofactor>
</comment>
<dbReference type="GO" id="GO:0042372">
    <property type="term" value="P:phylloquinone biosynthetic process"/>
    <property type="evidence" value="ECO:0000318"/>
    <property type="project" value="GO_Central"/>
</dbReference>
<feature type="domain" description="FAD/NAD(P)-binding" evidence="10">
    <location>
        <begin position="96"/>
        <end position="448"/>
    </location>
</feature>
<accession>A0A3B6RBU0</accession>
<dbReference type="Proteomes" id="UP000019116">
    <property type="component" value="Chromosome 7A"/>
</dbReference>
<organism evidence="11">
    <name type="scientific">Triticum aestivum</name>
    <name type="common">Wheat</name>
    <dbReference type="NCBI Taxonomy" id="4565"/>
    <lineage>
        <taxon>Eukaryota</taxon>
        <taxon>Viridiplantae</taxon>
        <taxon>Streptophyta</taxon>
        <taxon>Embryophyta</taxon>
        <taxon>Tracheophyta</taxon>
        <taxon>Spermatophyta</taxon>
        <taxon>Magnoliopsida</taxon>
        <taxon>Liliopsida</taxon>
        <taxon>Poales</taxon>
        <taxon>Poaceae</taxon>
        <taxon>BOP clade</taxon>
        <taxon>Pooideae</taxon>
        <taxon>Triticodae</taxon>
        <taxon>Triticeae</taxon>
        <taxon>Triticinae</taxon>
        <taxon>Triticum</taxon>
    </lineage>
</organism>
<dbReference type="EnsemblPlants" id="TraesCS7A02G172700.1">
    <property type="protein sequence ID" value="TraesCS7A02G172700.1"/>
    <property type="gene ID" value="TraesCS7A02G172700"/>
</dbReference>
<keyword evidence="3" id="KW-0285">Flavoprotein</keyword>
<evidence type="ECO:0000256" key="3">
    <source>
        <dbReference type="ARBA" id="ARBA00022630"/>
    </source>
</evidence>
<sequence>MSCRAAPWGRPSAPRGRPFPASARLHSPFGGMNSWKNPVLKNSWRIGDVPAMFGLPSGLFRCMASNGSGDAGFSRPQSIDEAPMPLYPWPDKQRPRVCILGGGFGGLYTALRLESLVWPGNNKPQVMLVDQSDRFVFKPMLYELLSGEVDVWEIAPYFTELLKNTSVQFVKDSVKLLRPSDHLRREPGVSCTGGIVHLESGTVVEYDWLVLALGAEAKIDVVPGSAEYALPFTTLEHALKVESELKMLERGRFGKKSPPIQVAIVGLGYSGVELAATISERLKNTGTVKAINFQTTICPNAPPGNREAALKVLESQNIQLFLGYSVNCIREVYASEDSGSMVADAKEAGGGYKKLVLELQAAQRGLQSQVLEADLVLWTVGSQSQILRLQPPDAPYVIPLNGRGQVETEETLQVKGHPRTFAIGDSAALRDPSGKFLPANAQVAFQQADFAGWNLWAAINDRPLLPFRFQNLGEMMTLGRNDAAITANFIEGLTLEGPIGHAARKLVYCLRMPTDEHRVKVGISWFAKGAVDSLASLQTAVASALSPPTTPTTAPPTAADAATNRCAMDPDSEVAFDFPPYLCQYKSGRVHRPGGDAIAPAGTDPLTGVVSKDIHAGPARARVYLPPDASAAAAPGRLPVVVYFHGGGFVVGSPARPSTHAYLNDLVARSGAVGVSVYYRLAPEHALPAAYDDGWAAVRWVLAGGDGADPWLRDHADLSRVFLSGCSAGANIAHNMAVRAAAPGAVPEGAAVRGLMAVHPYFTGKEPVGAEAAFGPDVREFMDRTWRFVFPGSLGLDDPNVNPFVTDEARAAVAGIPCERVLVCVAEDDVLLKERGLWYARELKASGYAGEIELFESKGVGHAFQFDQLGSGEGVKLQERLVEFIKK</sequence>
<dbReference type="PANTHER" id="PTHR42913">
    <property type="entry name" value="APOPTOSIS-INDUCING FACTOR 1"/>
    <property type="match status" value="1"/>
</dbReference>
<keyword evidence="6" id="KW-0560">Oxidoreductase</keyword>
<dbReference type="STRING" id="4565.A0A3B6RBU0"/>
<evidence type="ECO:0000256" key="6">
    <source>
        <dbReference type="ARBA" id="ARBA00023002"/>
    </source>
</evidence>
<gene>
    <name evidence="11" type="primary">LOC123148304</name>
</gene>
<dbReference type="InterPro" id="IPR013094">
    <property type="entry name" value="AB_hydrolase_3"/>
</dbReference>
<dbReference type="GO" id="GO:0016787">
    <property type="term" value="F:hydrolase activity"/>
    <property type="evidence" value="ECO:0007669"/>
    <property type="project" value="InterPro"/>
</dbReference>
<dbReference type="Pfam" id="PF07992">
    <property type="entry name" value="Pyr_redox_2"/>
    <property type="match status" value="1"/>
</dbReference>
<evidence type="ECO:0000256" key="4">
    <source>
        <dbReference type="ARBA" id="ARBA00022827"/>
    </source>
</evidence>
<proteinExistence type="inferred from homology"/>
<comment type="similarity">
    <text evidence="2">Belongs to the NADH dehydrogenase family.</text>
</comment>
<keyword evidence="5" id="KW-0521">NADP</keyword>
<keyword evidence="4" id="KW-0274">FAD</keyword>
<evidence type="ECO:0000256" key="7">
    <source>
        <dbReference type="ARBA" id="ARBA00052971"/>
    </source>
</evidence>
<dbReference type="Gramene" id="TraesCS7A02G172700.1">
    <property type="protein sequence ID" value="TraesCS7A02G172700.1"/>
    <property type="gene ID" value="TraesCS7A02G172700"/>
</dbReference>
<dbReference type="PaxDb" id="4565-Traes_7AS_717C80845.1"/>
<dbReference type="InterPro" id="IPR023753">
    <property type="entry name" value="FAD/NAD-binding_dom"/>
</dbReference>
<keyword evidence="12" id="KW-1185">Reference proteome</keyword>
<reference evidence="11" key="1">
    <citation type="submission" date="2018-08" db="EMBL/GenBank/DDBJ databases">
        <authorList>
            <person name="Rossello M."/>
        </authorList>
    </citation>
    <scope>NUCLEOTIDE SEQUENCE [LARGE SCALE GENOMIC DNA]</scope>
    <source>
        <strain evidence="11">cv. Chinese Spring</strain>
    </source>
</reference>
<dbReference type="KEGG" id="taes:123148304"/>
<reference evidence="11" key="2">
    <citation type="submission" date="2018-10" db="UniProtKB">
        <authorList>
            <consortium name="EnsemblPlants"/>
        </authorList>
    </citation>
    <scope>IDENTIFICATION</scope>
</reference>
<dbReference type="PRINTS" id="PR00368">
    <property type="entry name" value="FADPNR"/>
</dbReference>
<evidence type="ECO:0000313" key="12">
    <source>
        <dbReference type="Proteomes" id="UP000019116"/>
    </source>
</evidence>
<evidence type="ECO:0000256" key="1">
    <source>
        <dbReference type="ARBA" id="ARBA00001974"/>
    </source>
</evidence>
<evidence type="ECO:0000313" key="11">
    <source>
        <dbReference type="EnsemblPlants" id="TraesCS7A02G172700.1"/>
    </source>
</evidence>
<dbReference type="EC" id="1.6.5.12" evidence="8"/>
<comment type="catalytic activity">
    <reaction evidence="7">
        <text>demethylphylloquinone + NADPH + H(+) = demethylphylloquinol + NADP(+)</text>
        <dbReference type="Rhea" id="RHEA:47744"/>
        <dbReference type="ChEBI" id="CHEBI:15378"/>
        <dbReference type="ChEBI" id="CHEBI:31087"/>
        <dbReference type="ChEBI" id="CHEBI:57783"/>
        <dbReference type="ChEBI" id="CHEBI:58349"/>
        <dbReference type="ChEBI" id="CHEBI:87844"/>
        <dbReference type="EC" id="1.6.5.12"/>
    </reaction>
</comment>
<dbReference type="Gene3D" id="3.40.50.1820">
    <property type="entry name" value="alpha/beta hydrolase"/>
    <property type="match status" value="1"/>
</dbReference>
<dbReference type="GeneID" id="123148304"/>
<dbReference type="GO" id="GO:0003955">
    <property type="term" value="F:NAD(P)H dehydrogenase (quinone) activity"/>
    <property type="evidence" value="ECO:0000318"/>
    <property type="project" value="GO_Central"/>
</dbReference>
<dbReference type="PANTHER" id="PTHR42913:SF4">
    <property type="entry name" value="ALTERNATIVE NAD(P)H-UBIQUINONE OXIDOREDUCTASE C1, CHLOROPLASTIC_MITOCHONDRIAL"/>
    <property type="match status" value="1"/>
</dbReference>
<dbReference type="InterPro" id="IPR036188">
    <property type="entry name" value="FAD/NAD-bd_sf"/>
</dbReference>
<name>A0A3B6RBU0_WHEAT</name>
<dbReference type="FunFam" id="3.50.50.100:FF:000010">
    <property type="entry name" value="Alternative NAD(P)H-ubiquinone oxidoreductase C1, chloroplastic/mitochondrial"/>
    <property type="match status" value="1"/>
</dbReference>
<evidence type="ECO:0000256" key="5">
    <source>
        <dbReference type="ARBA" id="ARBA00022857"/>
    </source>
</evidence>
<dbReference type="OrthoDB" id="5376590at2759"/>
<dbReference type="InterPro" id="IPR029058">
    <property type="entry name" value="AB_hydrolase_fold"/>
</dbReference>
<dbReference type="SMR" id="A0A3B6RBU0"/>
<dbReference type="GO" id="GO:0019646">
    <property type="term" value="P:aerobic electron transport chain"/>
    <property type="evidence" value="ECO:0000318"/>
    <property type="project" value="GO_Central"/>
</dbReference>
<dbReference type="SUPFAM" id="SSF53474">
    <property type="entry name" value="alpha/beta-Hydrolases"/>
    <property type="match status" value="1"/>
</dbReference>
<dbReference type="OMA" id="YFVTCIK"/>
<dbReference type="RefSeq" id="XP_044423624.1">
    <property type="nucleotide sequence ID" value="XM_044567689.1"/>
</dbReference>
<evidence type="ECO:0000259" key="9">
    <source>
        <dbReference type="Pfam" id="PF07859"/>
    </source>
</evidence>
<dbReference type="Gene3D" id="3.50.50.100">
    <property type="match status" value="1"/>
</dbReference>
<dbReference type="AlphaFoldDB" id="A0A3B6RBU0"/>
<evidence type="ECO:0000259" key="10">
    <source>
        <dbReference type="Pfam" id="PF07992"/>
    </source>
</evidence>
<dbReference type="Pfam" id="PF07859">
    <property type="entry name" value="Abhydrolase_3"/>
    <property type="match status" value="1"/>
</dbReference>
<protein>
    <recommendedName>
        <fullName evidence="8">demethylphylloquinone reductase</fullName>
        <ecNumber evidence="8">1.6.5.12</ecNumber>
    </recommendedName>
</protein>
<evidence type="ECO:0000256" key="2">
    <source>
        <dbReference type="ARBA" id="ARBA00005272"/>
    </source>
</evidence>
<dbReference type="SUPFAM" id="SSF51905">
    <property type="entry name" value="FAD/NAD(P)-binding domain"/>
    <property type="match status" value="2"/>
</dbReference>
<feature type="domain" description="Alpha/beta hydrolase fold-3" evidence="9">
    <location>
        <begin position="641"/>
        <end position="865"/>
    </location>
</feature>
<dbReference type="InterPro" id="IPR051169">
    <property type="entry name" value="NADH-Q_oxidoreductase"/>
</dbReference>
<evidence type="ECO:0000256" key="8">
    <source>
        <dbReference type="ARBA" id="ARBA00066844"/>
    </source>
</evidence>